<dbReference type="EMBL" id="ADKM02000136">
    <property type="protein sequence ID" value="EGC01043.1"/>
    <property type="molecule type" value="Genomic_DNA"/>
</dbReference>
<name>E9SI45_RUMAL</name>
<dbReference type="AlphaFoldDB" id="E9SI45"/>
<sequence length="102" mass="11140">MIINFTKAENSNVNIPVSGITNTFLTGPAGSGKTTAAINIVAELSKAKRENSGKRLRIVCMTQKSDWRTLSTLVEPERLKLLVLGDPESEPIHFNPCKIPYG</sequence>
<reference evidence="1 2" key="1">
    <citation type="submission" date="2011-02" db="EMBL/GenBank/DDBJ databases">
        <authorList>
            <person name="Nelson K.E."/>
            <person name="Sutton G."/>
            <person name="Torralba M."/>
            <person name="Durkin S."/>
            <person name="Harkins D."/>
            <person name="Montgomery R."/>
            <person name="Ziemer C."/>
            <person name="Klaassens E."/>
            <person name="Ocuiv P."/>
            <person name="Morrison M."/>
        </authorList>
    </citation>
    <scope>NUCLEOTIDE SEQUENCE [LARGE SCALE GENOMIC DNA]</scope>
    <source>
        <strain evidence="1 2">8</strain>
    </source>
</reference>
<keyword evidence="2" id="KW-1185">Reference proteome</keyword>
<evidence type="ECO:0000313" key="1">
    <source>
        <dbReference type="EMBL" id="EGC01043.1"/>
    </source>
</evidence>
<organism evidence="1 2">
    <name type="scientific">Ruminococcus albus 8</name>
    <dbReference type="NCBI Taxonomy" id="246199"/>
    <lineage>
        <taxon>Bacteria</taxon>
        <taxon>Bacillati</taxon>
        <taxon>Bacillota</taxon>
        <taxon>Clostridia</taxon>
        <taxon>Eubacteriales</taxon>
        <taxon>Oscillospiraceae</taxon>
        <taxon>Ruminococcus</taxon>
    </lineage>
</organism>
<proteinExistence type="predicted"/>
<accession>E9SI45</accession>
<dbReference type="RefSeq" id="WP_002853601.1">
    <property type="nucleotide sequence ID" value="NZ_ADKM02000136.1"/>
</dbReference>
<protein>
    <submittedName>
        <fullName evidence="1">Conserved domain protein</fullName>
    </submittedName>
</protein>
<dbReference type="eggNOG" id="COG0433">
    <property type="taxonomic scope" value="Bacteria"/>
</dbReference>
<dbReference type="InterPro" id="IPR027417">
    <property type="entry name" value="P-loop_NTPase"/>
</dbReference>
<comment type="caution">
    <text evidence="1">The sequence shown here is derived from an EMBL/GenBank/DDBJ whole genome shotgun (WGS) entry which is preliminary data.</text>
</comment>
<evidence type="ECO:0000313" key="2">
    <source>
        <dbReference type="Proteomes" id="UP000004259"/>
    </source>
</evidence>
<dbReference type="SUPFAM" id="SSF52540">
    <property type="entry name" value="P-loop containing nucleoside triphosphate hydrolases"/>
    <property type="match status" value="1"/>
</dbReference>
<dbReference type="Gene3D" id="3.40.50.300">
    <property type="entry name" value="P-loop containing nucleotide triphosphate hydrolases"/>
    <property type="match status" value="1"/>
</dbReference>
<dbReference type="OrthoDB" id="2087992at2"/>
<feature type="non-terminal residue" evidence="1">
    <location>
        <position position="102"/>
    </location>
</feature>
<dbReference type="Proteomes" id="UP000004259">
    <property type="component" value="Unassembled WGS sequence"/>
</dbReference>
<gene>
    <name evidence="1" type="ORF">CUS_4494</name>
</gene>